<comment type="subcellular location">
    <subcellularLocation>
        <location evidence="1">Endoplasmic reticulum</location>
    </subcellularLocation>
</comment>
<proteinExistence type="predicted"/>
<dbReference type="RefSeq" id="WP_323221308.1">
    <property type="nucleotide sequence ID" value="NZ_JAYGHT010000070.1"/>
</dbReference>
<keyword evidence="6" id="KW-0746">Sphingolipid metabolism</keyword>
<dbReference type="InterPro" id="IPR002347">
    <property type="entry name" value="SDR_fam"/>
</dbReference>
<dbReference type="EMBL" id="JAYGHT010000070">
    <property type="protein sequence ID" value="MEA5519832.1"/>
    <property type="molecule type" value="Genomic_DNA"/>
</dbReference>
<keyword evidence="11" id="KW-1185">Reference proteome</keyword>
<dbReference type="PRINTS" id="PR00081">
    <property type="entry name" value="GDHRDH"/>
</dbReference>
<dbReference type="InterPro" id="IPR036291">
    <property type="entry name" value="NAD(P)-bd_dom_sf"/>
</dbReference>
<dbReference type="SUPFAM" id="SSF51735">
    <property type="entry name" value="NAD(P)-binding Rossmann-fold domains"/>
    <property type="match status" value="1"/>
</dbReference>
<evidence type="ECO:0000313" key="10">
    <source>
        <dbReference type="EMBL" id="MEA5519832.1"/>
    </source>
</evidence>
<dbReference type="GO" id="GO:0016491">
    <property type="term" value="F:oxidoreductase activity"/>
    <property type="evidence" value="ECO:0007669"/>
    <property type="project" value="UniProtKB-KW"/>
</dbReference>
<sequence>MVKLSKNVDNLTHPSFMMNFNQKHAIITGGSSGIGKATAKLLAASGANITIIARSLEKLETAKAEIEAVKLQSEQRVFTQVVDVSDRIKVEIAMENAVQEMGVPDILMTSAGISIPGYFKDVPIEIFEQTMAINYFGSLYAVRAVLPYMEPQKKGNIVLISSGAGLIGIYGYTPYCPSKFALRGLAESLRGELKPLGIQVTIVYPPDTDTPQLEAENRTKPPETKRITETAKMWQPEDIAQEILNGIKNNSFAIAPGIEMTLLSRLHSLLAPGLNLYFDRIVTQTRTKR</sequence>
<keyword evidence="4" id="KW-0256">Endoplasmic reticulum</keyword>
<organism evidence="10 11">
    <name type="scientific">Limnoraphis robusta CCNP1315</name>
    <dbReference type="NCBI Taxonomy" id="3110306"/>
    <lineage>
        <taxon>Bacteria</taxon>
        <taxon>Bacillati</taxon>
        <taxon>Cyanobacteriota</taxon>
        <taxon>Cyanophyceae</taxon>
        <taxon>Oscillatoriophycideae</taxon>
        <taxon>Oscillatoriales</taxon>
        <taxon>Sirenicapillariaceae</taxon>
        <taxon>Limnoraphis</taxon>
    </lineage>
</organism>
<evidence type="ECO:0000313" key="11">
    <source>
        <dbReference type="Proteomes" id="UP001301728"/>
    </source>
</evidence>
<dbReference type="PANTHER" id="PTHR43550:SF3">
    <property type="entry name" value="3-KETODIHYDROSPHINGOSINE REDUCTASE"/>
    <property type="match status" value="1"/>
</dbReference>
<comment type="caution">
    <text evidence="10">The sequence shown here is derived from an EMBL/GenBank/DDBJ whole genome shotgun (WGS) entry which is preliminary data.</text>
</comment>
<evidence type="ECO:0000256" key="4">
    <source>
        <dbReference type="ARBA" id="ARBA00022824"/>
    </source>
</evidence>
<dbReference type="CDD" id="cd08939">
    <property type="entry name" value="KDSR-like_SDR_c"/>
    <property type="match status" value="1"/>
</dbReference>
<comment type="pathway">
    <text evidence="2">Lipid metabolism; sphingolipid metabolism.</text>
</comment>
<dbReference type="Pfam" id="PF00106">
    <property type="entry name" value="adh_short"/>
    <property type="match status" value="1"/>
</dbReference>
<keyword evidence="5" id="KW-0521">NADP</keyword>
<keyword evidence="7 10" id="KW-0560">Oxidoreductase</keyword>
<evidence type="ECO:0000256" key="2">
    <source>
        <dbReference type="ARBA" id="ARBA00004760"/>
    </source>
</evidence>
<protein>
    <recommendedName>
        <fullName evidence="9">3-dehydrosphinganine reductase</fullName>
        <ecNumber evidence="9">1.1.1.102</ecNumber>
    </recommendedName>
</protein>
<evidence type="ECO:0000256" key="3">
    <source>
        <dbReference type="ARBA" id="ARBA00004991"/>
    </source>
</evidence>
<gene>
    <name evidence="10" type="ORF">VB854_12860</name>
</gene>
<reference evidence="10 11" key="1">
    <citation type="submission" date="2023-12" db="EMBL/GenBank/DDBJ databases">
        <title>Baltic Sea Cyanobacteria.</title>
        <authorList>
            <person name="Delbaje E."/>
            <person name="Fewer D.P."/>
            <person name="Shishido T.K."/>
        </authorList>
    </citation>
    <scope>NUCLEOTIDE SEQUENCE [LARGE SCALE GENOMIC DNA]</scope>
    <source>
        <strain evidence="10 11">CCNP 1315</strain>
    </source>
</reference>
<dbReference type="EC" id="1.1.1.102" evidence="9"/>
<keyword evidence="8" id="KW-0443">Lipid metabolism</keyword>
<name>A0ABU5TY05_9CYAN</name>
<evidence type="ECO:0000256" key="7">
    <source>
        <dbReference type="ARBA" id="ARBA00023002"/>
    </source>
</evidence>
<dbReference type="Gene3D" id="3.40.50.720">
    <property type="entry name" value="NAD(P)-binding Rossmann-like Domain"/>
    <property type="match status" value="1"/>
</dbReference>
<dbReference type="PANTHER" id="PTHR43550">
    <property type="entry name" value="3-KETODIHYDROSPHINGOSINE REDUCTASE"/>
    <property type="match status" value="1"/>
</dbReference>
<evidence type="ECO:0000256" key="8">
    <source>
        <dbReference type="ARBA" id="ARBA00023098"/>
    </source>
</evidence>
<comment type="pathway">
    <text evidence="3">Sphingolipid metabolism.</text>
</comment>
<evidence type="ECO:0000256" key="9">
    <source>
        <dbReference type="ARBA" id="ARBA00026112"/>
    </source>
</evidence>
<dbReference type="Proteomes" id="UP001301728">
    <property type="component" value="Unassembled WGS sequence"/>
</dbReference>
<evidence type="ECO:0000256" key="1">
    <source>
        <dbReference type="ARBA" id="ARBA00004240"/>
    </source>
</evidence>
<evidence type="ECO:0000256" key="6">
    <source>
        <dbReference type="ARBA" id="ARBA00022919"/>
    </source>
</evidence>
<accession>A0ABU5TY05</accession>
<dbReference type="InterPro" id="IPR045022">
    <property type="entry name" value="KDSR-like"/>
</dbReference>
<evidence type="ECO:0000256" key="5">
    <source>
        <dbReference type="ARBA" id="ARBA00022857"/>
    </source>
</evidence>